<dbReference type="GO" id="GO:0009435">
    <property type="term" value="P:NAD+ biosynthetic process"/>
    <property type="evidence" value="ECO:0007669"/>
    <property type="project" value="InterPro"/>
</dbReference>
<dbReference type="Gene3D" id="3.30.360.10">
    <property type="entry name" value="Dihydrodipicolinate Reductase, domain 2"/>
    <property type="match status" value="1"/>
</dbReference>
<dbReference type="SUPFAM" id="SSF55347">
    <property type="entry name" value="Glyceraldehyde-3-phosphate dehydrogenase-like, C-terminal domain"/>
    <property type="match status" value="1"/>
</dbReference>
<protein>
    <recommendedName>
        <fullName evidence="2">Aspartate dehydrogenase domain-containing protein</fullName>
    </recommendedName>
</protein>
<dbReference type="InterPro" id="IPR005106">
    <property type="entry name" value="Asp/hSer_DH_NAD-bd"/>
</dbReference>
<gene>
    <name evidence="5" type="ORF">RMAR1173_LOCUS18655</name>
</gene>
<dbReference type="Gene3D" id="3.40.50.720">
    <property type="entry name" value="NAD(P)-binding Rossmann-like Domain"/>
    <property type="match status" value="1"/>
</dbReference>
<evidence type="ECO:0000256" key="1">
    <source>
        <dbReference type="ARBA" id="ARBA00008331"/>
    </source>
</evidence>
<dbReference type="GO" id="GO:0033735">
    <property type="term" value="F:aspartate dehydrogenase [NAD(P)+] activity"/>
    <property type="evidence" value="ECO:0007669"/>
    <property type="project" value="InterPro"/>
</dbReference>
<dbReference type="Pfam" id="PF03447">
    <property type="entry name" value="NAD_binding_3"/>
    <property type="match status" value="1"/>
</dbReference>
<sequence length="285" mass="30579">MGRIRVGVLGFGALGRHLVRTLKEPEVAERFDLAFVWNRSVEAVRGQVPEDKILAHVAEFRSFEPDLVCEVSHQSVTRRFAPSILEYCDFFAGSSTALADPDTEQAVREAVARPGGHGLYIPRGALPGLEDILRMGRAGKVDSASVTMEKHPKSLHFVGPLGADALPVMESMEGRAVLYDGPLRPLCDMAPSNVNTMAVLAMASGLGFDQTRATLVADSSLQHHIVNVQVNGFPQDVAGQPLRFSLDITRSSPAGAGDVTSTATFTAFVNAMLESHGRGSGMHFV</sequence>
<reference evidence="5" key="1">
    <citation type="submission" date="2021-01" db="EMBL/GenBank/DDBJ databases">
        <authorList>
            <person name="Corre E."/>
            <person name="Pelletier E."/>
            <person name="Niang G."/>
            <person name="Scheremetjew M."/>
            <person name="Finn R."/>
            <person name="Kale V."/>
            <person name="Holt S."/>
            <person name="Cochrane G."/>
            <person name="Meng A."/>
            <person name="Brown T."/>
            <person name="Cohen L."/>
        </authorList>
    </citation>
    <scope>NUCLEOTIDE SEQUENCE</scope>
    <source>
        <strain evidence="5">CCMP1243</strain>
    </source>
</reference>
<evidence type="ECO:0000313" key="5">
    <source>
        <dbReference type="EMBL" id="CAD9707664.1"/>
    </source>
</evidence>
<dbReference type="InterPro" id="IPR036291">
    <property type="entry name" value="NAD(P)-bd_dom_sf"/>
</dbReference>
<feature type="domain" description="Aspartate/homoserine dehydrogenase NAD-binding" evidence="4">
    <location>
        <begin position="10"/>
        <end position="116"/>
    </location>
</feature>
<dbReference type="PANTHER" id="PTHR31873">
    <property type="entry name" value="L-ASPARTATE DEHYDROGENASE-RELATED"/>
    <property type="match status" value="1"/>
</dbReference>
<dbReference type="PANTHER" id="PTHR31873:SF6">
    <property type="entry name" value="ASPARTATE DEHYDROGENASE DOMAIN-CONTAINING PROTEIN"/>
    <property type="match status" value="1"/>
</dbReference>
<organism evidence="5">
    <name type="scientific">Rhizochromulina marina</name>
    <dbReference type="NCBI Taxonomy" id="1034831"/>
    <lineage>
        <taxon>Eukaryota</taxon>
        <taxon>Sar</taxon>
        <taxon>Stramenopiles</taxon>
        <taxon>Ochrophyta</taxon>
        <taxon>Dictyochophyceae</taxon>
        <taxon>Rhizochromulinales</taxon>
        <taxon>Rhizochromulina</taxon>
    </lineage>
</organism>
<evidence type="ECO:0000259" key="3">
    <source>
        <dbReference type="Pfam" id="PF01958"/>
    </source>
</evidence>
<dbReference type="Pfam" id="PF01958">
    <property type="entry name" value="Asp_DH_C"/>
    <property type="match status" value="1"/>
</dbReference>
<accession>A0A7S2WU21</accession>
<dbReference type="AlphaFoldDB" id="A0A7S2WU21"/>
<name>A0A7S2WU21_9STRA</name>
<dbReference type="EMBL" id="HBHJ01028198">
    <property type="protein sequence ID" value="CAD9707664.1"/>
    <property type="molecule type" value="Transcribed_RNA"/>
</dbReference>
<dbReference type="InterPro" id="IPR002811">
    <property type="entry name" value="Asp_DH"/>
</dbReference>
<proteinExistence type="inferred from homology"/>
<dbReference type="GO" id="GO:0050661">
    <property type="term" value="F:NADP binding"/>
    <property type="evidence" value="ECO:0007669"/>
    <property type="project" value="InterPro"/>
</dbReference>
<comment type="similarity">
    <text evidence="1">Belongs to the L-aspartate dehydrogenase family.</text>
</comment>
<dbReference type="SUPFAM" id="SSF51735">
    <property type="entry name" value="NAD(P)-binding Rossmann-fold domains"/>
    <property type="match status" value="1"/>
</dbReference>
<evidence type="ECO:0000259" key="4">
    <source>
        <dbReference type="Pfam" id="PF03447"/>
    </source>
</evidence>
<evidence type="ECO:0000256" key="2">
    <source>
        <dbReference type="ARBA" id="ARBA00020169"/>
    </source>
</evidence>
<feature type="domain" description="Aspartate dehydrogenase" evidence="3">
    <location>
        <begin position="173"/>
        <end position="232"/>
    </location>
</feature>